<keyword evidence="9" id="KW-1185">Reference proteome</keyword>
<protein>
    <submittedName>
        <fullName evidence="8">Glucooligosaccharide oxidase</fullName>
    </submittedName>
</protein>
<dbReference type="PROSITE" id="PS00862">
    <property type="entry name" value="OX2_COVAL_FAD"/>
    <property type="match status" value="1"/>
</dbReference>
<dbReference type="GeneID" id="54570398"/>
<dbReference type="PANTHER" id="PTHR42973:SF39">
    <property type="entry name" value="FAD-BINDING PCMH-TYPE DOMAIN-CONTAINING PROTEIN"/>
    <property type="match status" value="1"/>
</dbReference>
<name>A0A6A6CIT2_ZASCE</name>
<dbReference type="Proteomes" id="UP000799537">
    <property type="component" value="Unassembled WGS sequence"/>
</dbReference>
<gene>
    <name evidence="8" type="ORF">M409DRAFT_66848</name>
</gene>
<dbReference type="AlphaFoldDB" id="A0A6A6CIT2"/>
<sequence length="510" mass="54861">MGLFRLLLHLFVLCSLTTASLDLPQSLVDCLAKTSADIVHPSSSDYNTTAQSQNTNYHYRPAAIALPKSTNEVAAVIKCASAQPGVKVSTYGGGHGYASYALGGSDGYLVIDSQRIQDITINEAEKTATVGMGVRLGLLSKAIGAKGFAIPHGTCSSVGIVGHALGGGWGYSSRKWGWTMDHIVEIEYVDPTGAVKKVGDGVGDQAIWWAMRGAGANNFGVVTSLTFQGVATPATSLNWKTVLHKNEECAVALLTIQELGARRGALPAELGVQLLLYGEGTESNPGACQLSGQYFGDEEEFRRLEVVIREGLERTGVEGYRKANVSEFGSWVETLTDLLGNLTAPPNAVPYYAQSIIDYGSPNYTNSTIQPILQAIQATVNISKTSTSLSFDLNGPAALTNIDQPHGASAFADAGKRKALFLSQIYNYGTPTFEEPEKQEEIFRLVDGVQRAVRAAKPDGRWGSYVNYVDPRLKDWGREYYGDALGRLKEIKKSSDPENIFDFPQGLGRA</sequence>
<dbReference type="EMBL" id="ML993598">
    <property type="protein sequence ID" value="KAF2165872.1"/>
    <property type="molecule type" value="Genomic_DNA"/>
</dbReference>
<dbReference type="InterPro" id="IPR016166">
    <property type="entry name" value="FAD-bd_PCMH"/>
</dbReference>
<dbReference type="GO" id="GO:0071949">
    <property type="term" value="F:FAD binding"/>
    <property type="evidence" value="ECO:0007669"/>
    <property type="project" value="InterPro"/>
</dbReference>
<dbReference type="InterPro" id="IPR036318">
    <property type="entry name" value="FAD-bd_PCMH-like_sf"/>
</dbReference>
<feature type="signal peptide" evidence="6">
    <location>
        <begin position="1"/>
        <end position="19"/>
    </location>
</feature>
<evidence type="ECO:0000256" key="6">
    <source>
        <dbReference type="SAM" id="SignalP"/>
    </source>
</evidence>
<evidence type="ECO:0000313" key="9">
    <source>
        <dbReference type="Proteomes" id="UP000799537"/>
    </source>
</evidence>
<comment type="cofactor">
    <cofactor evidence="1">
        <name>FAD</name>
        <dbReference type="ChEBI" id="CHEBI:57692"/>
    </cofactor>
</comment>
<dbReference type="GO" id="GO:0016491">
    <property type="term" value="F:oxidoreductase activity"/>
    <property type="evidence" value="ECO:0007669"/>
    <property type="project" value="UniProtKB-KW"/>
</dbReference>
<feature type="domain" description="FAD-binding PCMH-type" evidence="7">
    <location>
        <begin position="57"/>
        <end position="232"/>
    </location>
</feature>
<dbReference type="Pfam" id="PF01565">
    <property type="entry name" value="FAD_binding_4"/>
    <property type="match status" value="1"/>
</dbReference>
<dbReference type="Gene3D" id="3.40.462.20">
    <property type="match status" value="1"/>
</dbReference>
<dbReference type="Gene3D" id="3.30.465.10">
    <property type="match status" value="1"/>
</dbReference>
<evidence type="ECO:0000256" key="1">
    <source>
        <dbReference type="ARBA" id="ARBA00001974"/>
    </source>
</evidence>
<dbReference type="InterPro" id="IPR050416">
    <property type="entry name" value="FAD-linked_Oxidoreductase"/>
</dbReference>
<evidence type="ECO:0000256" key="5">
    <source>
        <dbReference type="ARBA" id="ARBA00023002"/>
    </source>
</evidence>
<dbReference type="InterPro" id="IPR012951">
    <property type="entry name" value="BBE"/>
</dbReference>
<dbReference type="Pfam" id="PF08031">
    <property type="entry name" value="BBE"/>
    <property type="match status" value="1"/>
</dbReference>
<dbReference type="InterPro" id="IPR006093">
    <property type="entry name" value="Oxy_OxRdtase_FAD_BS"/>
</dbReference>
<dbReference type="OrthoDB" id="407275at2759"/>
<dbReference type="SUPFAM" id="SSF56176">
    <property type="entry name" value="FAD-binding/transporter-associated domain-like"/>
    <property type="match status" value="1"/>
</dbReference>
<evidence type="ECO:0000259" key="7">
    <source>
        <dbReference type="PROSITE" id="PS51387"/>
    </source>
</evidence>
<dbReference type="PANTHER" id="PTHR42973">
    <property type="entry name" value="BINDING OXIDOREDUCTASE, PUTATIVE (AFU_ORTHOLOGUE AFUA_1G17690)-RELATED"/>
    <property type="match status" value="1"/>
</dbReference>
<evidence type="ECO:0000256" key="2">
    <source>
        <dbReference type="ARBA" id="ARBA00005466"/>
    </source>
</evidence>
<dbReference type="InterPro" id="IPR016169">
    <property type="entry name" value="FAD-bd_PCMH_sub2"/>
</dbReference>
<keyword evidence="5" id="KW-0560">Oxidoreductase</keyword>
<evidence type="ECO:0000313" key="8">
    <source>
        <dbReference type="EMBL" id="KAF2165872.1"/>
    </source>
</evidence>
<keyword evidence="4" id="KW-0274">FAD</keyword>
<dbReference type="InterPro" id="IPR006094">
    <property type="entry name" value="Oxid_FAD_bind_N"/>
</dbReference>
<feature type="chain" id="PRO_5025466893" evidence="6">
    <location>
        <begin position="20"/>
        <end position="510"/>
    </location>
</feature>
<proteinExistence type="inferred from homology"/>
<keyword evidence="3" id="KW-0285">Flavoprotein</keyword>
<evidence type="ECO:0000256" key="3">
    <source>
        <dbReference type="ARBA" id="ARBA00022630"/>
    </source>
</evidence>
<comment type="similarity">
    <text evidence="2">Belongs to the oxygen-dependent FAD-linked oxidoreductase family.</text>
</comment>
<keyword evidence="6" id="KW-0732">Signal</keyword>
<dbReference type="PROSITE" id="PS51387">
    <property type="entry name" value="FAD_PCMH"/>
    <property type="match status" value="1"/>
</dbReference>
<organism evidence="8 9">
    <name type="scientific">Zasmidium cellare ATCC 36951</name>
    <dbReference type="NCBI Taxonomy" id="1080233"/>
    <lineage>
        <taxon>Eukaryota</taxon>
        <taxon>Fungi</taxon>
        <taxon>Dikarya</taxon>
        <taxon>Ascomycota</taxon>
        <taxon>Pezizomycotina</taxon>
        <taxon>Dothideomycetes</taxon>
        <taxon>Dothideomycetidae</taxon>
        <taxon>Mycosphaerellales</taxon>
        <taxon>Mycosphaerellaceae</taxon>
        <taxon>Zasmidium</taxon>
    </lineage>
</organism>
<evidence type="ECO:0000256" key="4">
    <source>
        <dbReference type="ARBA" id="ARBA00022827"/>
    </source>
</evidence>
<dbReference type="RefSeq" id="XP_033666761.1">
    <property type="nucleotide sequence ID" value="XM_033817126.1"/>
</dbReference>
<reference evidence="8" key="1">
    <citation type="journal article" date="2020" name="Stud. Mycol.">
        <title>101 Dothideomycetes genomes: a test case for predicting lifestyles and emergence of pathogens.</title>
        <authorList>
            <person name="Haridas S."/>
            <person name="Albert R."/>
            <person name="Binder M."/>
            <person name="Bloem J."/>
            <person name="Labutti K."/>
            <person name="Salamov A."/>
            <person name="Andreopoulos B."/>
            <person name="Baker S."/>
            <person name="Barry K."/>
            <person name="Bills G."/>
            <person name="Bluhm B."/>
            <person name="Cannon C."/>
            <person name="Castanera R."/>
            <person name="Culley D."/>
            <person name="Daum C."/>
            <person name="Ezra D."/>
            <person name="Gonzalez J."/>
            <person name="Henrissat B."/>
            <person name="Kuo A."/>
            <person name="Liang C."/>
            <person name="Lipzen A."/>
            <person name="Lutzoni F."/>
            <person name="Magnuson J."/>
            <person name="Mondo S."/>
            <person name="Nolan M."/>
            <person name="Ohm R."/>
            <person name="Pangilinan J."/>
            <person name="Park H.-J."/>
            <person name="Ramirez L."/>
            <person name="Alfaro M."/>
            <person name="Sun H."/>
            <person name="Tritt A."/>
            <person name="Yoshinaga Y."/>
            <person name="Zwiers L.-H."/>
            <person name="Turgeon B."/>
            <person name="Goodwin S."/>
            <person name="Spatafora J."/>
            <person name="Crous P."/>
            <person name="Grigoriev I."/>
        </authorList>
    </citation>
    <scope>NUCLEOTIDE SEQUENCE</scope>
    <source>
        <strain evidence="8">ATCC 36951</strain>
    </source>
</reference>
<accession>A0A6A6CIT2</accession>